<name>A0ABV9T9U9_9GAMM</name>
<dbReference type="SUPFAM" id="SSF54637">
    <property type="entry name" value="Thioesterase/thiol ester dehydrase-isomerase"/>
    <property type="match status" value="1"/>
</dbReference>
<protein>
    <recommendedName>
        <fullName evidence="1">ApeI dehydratase-like domain-containing protein</fullName>
    </recommendedName>
</protein>
<dbReference type="Proteomes" id="UP001595926">
    <property type="component" value="Unassembled WGS sequence"/>
</dbReference>
<dbReference type="RefSeq" id="WP_119330587.1">
    <property type="nucleotide sequence ID" value="NZ_JBHSJH010000001.1"/>
</dbReference>
<dbReference type="InterPro" id="IPR054545">
    <property type="entry name" value="ApeI-like"/>
</dbReference>
<dbReference type="InterPro" id="IPR029069">
    <property type="entry name" value="HotDog_dom_sf"/>
</dbReference>
<evidence type="ECO:0000313" key="2">
    <source>
        <dbReference type="EMBL" id="MFC4891677.1"/>
    </source>
</evidence>
<keyword evidence="3" id="KW-1185">Reference proteome</keyword>
<dbReference type="InterPro" id="IPR016962">
    <property type="entry name" value="Dehydrase_ECs4332_prd"/>
</dbReference>
<dbReference type="PIRSF" id="PIRSF030962">
    <property type="entry name" value="Dehydrase_ECs4332_prd"/>
    <property type="match status" value="1"/>
</dbReference>
<accession>A0ABV9T9U9</accession>
<comment type="caution">
    <text evidence="2">The sequence shown here is derived from an EMBL/GenBank/DDBJ whole genome shotgun (WGS) entry which is preliminary data.</text>
</comment>
<proteinExistence type="predicted"/>
<reference evidence="3" key="1">
    <citation type="journal article" date="2019" name="Int. J. Syst. Evol. Microbiol.">
        <title>The Global Catalogue of Microorganisms (GCM) 10K type strain sequencing project: providing services to taxonomists for standard genome sequencing and annotation.</title>
        <authorList>
            <consortium name="The Broad Institute Genomics Platform"/>
            <consortium name="The Broad Institute Genome Sequencing Center for Infectious Disease"/>
            <person name="Wu L."/>
            <person name="Ma J."/>
        </authorList>
    </citation>
    <scope>NUCLEOTIDE SEQUENCE [LARGE SCALE GENOMIC DNA]</scope>
    <source>
        <strain evidence="3">CGMCC 1.13718</strain>
    </source>
</reference>
<evidence type="ECO:0000313" key="3">
    <source>
        <dbReference type="Proteomes" id="UP001595926"/>
    </source>
</evidence>
<dbReference type="EMBL" id="JBHSJH010000001">
    <property type="protein sequence ID" value="MFC4891677.1"/>
    <property type="molecule type" value="Genomic_DNA"/>
</dbReference>
<gene>
    <name evidence="2" type="ORF">ACFPDQ_01270</name>
</gene>
<dbReference type="Gene3D" id="3.10.129.10">
    <property type="entry name" value="Hotdog Thioesterase"/>
    <property type="match status" value="1"/>
</dbReference>
<feature type="domain" description="ApeI dehydratase-like" evidence="1">
    <location>
        <begin position="13"/>
        <end position="109"/>
    </location>
</feature>
<sequence length="114" mass="13376">MIKHYPEIKNVEKHSVDEITLNFIVSPEYEGFNGHFLNQPIFPGVGQIDLVIKSSCEQFQLDPYQFCDIPQIKFMKIILPNDSLSLHLVRENNAISFRFHIWEHMISQGKIKYV</sequence>
<evidence type="ECO:0000259" key="1">
    <source>
        <dbReference type="Pfam" id="PF22818"/>
    </source>
</evidence>
<dbReference type="Pfam" id="PF22818">
    <property type="entry name" value="ApeI-like"/>
    <property type="match status" value="1"/>
</dbReference>
<organism evidence="2 3">
    <name type="scientific">Pseudofrancisella aestuarii</name>
    <dbReference type="NCBI Taxonomy" id="2670347"/>
    <lineage>
        <taxon>Bacteria</taxon>
        <taxon>Pseudomonadati</taxon>
        <taxon>Pseudomonadota</taxon>
        <taxon>Gammaproteobacteria</taxon>
        <taxon>Thiotrichales</taxon>
        <taxon>Francisellaceae</taxon>
        <taxon>Pseudofrancisella</taxon>
    </lineage>
</organism>